<dbReference type="CDD" id="cd11657">
    <property type="entry name" value="TIN2_N"/>
    <property type="match status" value="1"/>
</dbReference>
<accession>A0A3P8XP99</accession>
<dbReference type="Proteomes" id="UP000265140">
    <property type="component" value="Chromosome 3"/>
</dbReference>
<dbReference type="PANTHER" id="PTHR15512:SF2">
    <property type="match status" value="1"/>
</dbReference>
<dbReference type="Bgee" id="ENSELUG00000007236">
    <property type="expression patterns" value="Expressed in muscle tissue and 15 other cell types or tissues"/>
</dbReference>
<feature type="region of interest" description="Disordered" evidence="1">
    <location>
        <begin position="251"/>
        <end position="270"/>
    </location>
</feature>
<evidence type="ECO:0000259" key="2">
    <source>
        <dbReference type="Pfam" id="PF14973"/>
    </source>
</evidence>
<dbReference type="OMA" id="EMFRCEN"/>
<feature type="domain" description="TERF1-interacting nuclear factor 2 N-terminal" evidence="2">
    <location>
        <begin position="30"/>
        <end position="180"/>
    </location>
</feature>
<reference evidence="3" key="4">
    <citation type="submission" date="2025-09" db="UniProtKB">
        <authorList>
            <consortium name="Ensembl"/>
        </authorList>
    </citation>
    <scope>IDENTIFICATION</scope>
</reference>
<dbReference type="GO" id="GO:0070187">
    <property type="term" value="C:shelterin complex"/>
    <property type="evidence" value="ECO:0007669"/>
    <property type="project" value="InterPro"/>
</dbReference>
<dbReference type="InterPro" id="IPR029400">
    <property type="entry name" value="TINF2_N"/>
</dbReference>
<reference evidence="4" key="1">
    <citation type="journal article" date="2014" name="PLoS ONE">
        <title>The genome and linkage map of the northern pike (Esox lucius): conserved synteny revealed between the salmonid sister group and the Neoteleostei.</title>
        <authorList>
            <person name="Rondeau E.B."/>
            <person name="Minkley D.R."/>
            <person name="Leong J.S."/>
            <person name="Messmer A.M."/>
            <person name="Jantzen J.R."/>
            <person name="von Schalburg K.R."/>
            <person name="Lemon C."/>
            <person name="Bird N.H."/>
            <person name="Koop B.F."/>
        </authorList>
    </citation>
    <scope>NUCLEOTIDE SEQUENCE</scope>
</reference>
<feature type="region of interest" description="Disordered" evidence="1">
    <location>
        <begin position="287"/>
        <end position="308"/>
    </location>
</feature>
<protein>
    <recommendedName>
        <fullName evidence="2">TERF1-interacting nuclear factor 2 N-terminal domain-containing protein</fullName>
    </recommendedName>
</protein>
<name>A0A3P8XP99_ESOLU</name>
<evidence type="ECO:0000313" key="4">
    <source>
        <dbReference type="Proteomes" id="UP000265140"/>
    </source>
</evidence>
<dbReference type="Ensembl" id="ENSELUT00000009089.3">
    <property type="protein sequence ID" value="ENSELUP00000006347.2"/>
    <property type="gene ID" value="ENSELUG00000007236.3"/>
</dbReference>
<keyword evidence="4" id="KW-1185">Reference proteome</keyword>
<reference evidence="3" key="2">
    <citation type="submission" date="2020-02" db="EMBL/GenBank/DDBJ databases">
        <title>Esox lucius (northern pike) genome, fEsoLuc1, primary haplotype.</title>
        <authorList>
            <person name="Myers G."/>
            <person name="Karagic N."/>
            <person name="Meyer A."/>
            <person name="Pippel M."/>
            <person name="Reichard M."/>
            <person name="Winkler S."/>
            <person name="Tracey A."/>
            <person name="Sims Y."/>
            <person name="Howe K."/>
            <person name="Rhie A."/>
            <person name="Formenti G."/>
            <person name="Durbin R."/>
            <person name="Fedrigo O."/>
            <person name="Jarvis E.D."/>
        </authorList>
    </citation>
    <scope>NUCLEOTIDE SEQUENCE [LARGE SCALE GENOMIC DNA]</scope>
</reference>
<dbReference type="GO" id="GO:0042162">
    <property type="term" value="F:telomeric DNA binding"/>
    <property type="evidence" value="ECO:0007669"/>
    <property type="project" value="TreeGrafter"/>
</dbReference>
<sequence length="308" mass="34803">AEILKAGPRLPLSSLHLLVPPLRLMSAFVWHVAQQCDVMHYGKLEEFVNTVSEMVPGLLTSRQRSQLILGLRARVVLEMFRCENPPDPQTIQNHLDGIRMYKEMVHSRSNSQQCGNELETAESYFVELVQTLLENASEREHFFKVSNIHYGTQYDTALQTLMWTFLSRLEETLPVPNFHQAASYLHSAPSDRDDFWMSHPDAEQLKTLLQLQTQLGRLSKDTVVVSNNCLEDIIFSTLSLPQTHLLKSSQDECGELEVSPEGSTGSGVKENHEQVLLSSEGTTLLLDKRPLQASRDKPHPSYPGIILT</sequence>
<dbReference type="GO" id="GO:0016233">
    <property type="term" value="P:telomere capping"/>
    <property type="evidence" value="ECO:0007669"/>
    <property type="project" value="InterPro"/>
</dbReference>
<dbReference type="InterPro" id="IPR039098">
    <property type="entry name" value="TINF2"/>
</dbReference>
<dbReference type="AlphaFoldDB" id="A0A3P8XP99"/>
<dbReference type="Pfam" id="PF14973">
    <property type="entry name" value="TINF2_N"/>
    <property type="match status" value="1"/>
</dbReference>
<evidence type="ECO:0000313" key="3">
    <source>
        <dbReference type="Ensembl" id="ENSELUP00000006347.2"/>
    </source>
</evidence>
<dbReference type="GO" id="GO:1904356">
    <property type="term" value="P:regulation of telomere maintenance via telomere lengthening"/>
    <property type="evidence" value="ECO:0007669"/>
    <property type="project" value="TreeGrafter"/>
</dbReference>
<dbReference type="InParanoid" id="A0A3P8XP99"/>
<organism evidence="3 4">
    <name type="scientific">Esox lucius</name>
    <name type="common">Northern pike</name>
    <dbReference type="NCBI Taxonomy" id="8010"/>
    <lineage>
        <taxon>Eukaryota</taxon>
        <taxon>Metazoa</taxon>
        <taxon>Chordata</taxon>
        <taxon>Craniata</taxon>
        <taxon>Vertebrata</taxon>
        <taxon>Euteleostomi</taxon>
        <taxon>Actinopterygii</taxon>
        <taxon>Neopterygii</taxon>
        <taxon>Teleostei</taxon>
        <taxon>Protacanthopterygii</taxon>
        <taxon>Esociformes</taxon>
        <taxon>Esocidae</taxon>
        <taxon>Esox</taxon>
    </lineage>
</organism>
<reference evidence="3" key="3">
    <citation type="submission" date="2025-08" db="UniProtKB">
        <authorList>
            <consortium name="Ensembl"/>
        </authorList>
    </citation>
    <scope>IDENTIFICATION</scope>
</reference>
<dbReference type="PANTHER" id="PTHR15512">
    <property type="entry name" value="TERF1-INTERACTING NUCLEAR FACTOR 2"/>
    <property type="match status" value="1"/>
</dbReference>
<feature type="compositionally biased region" description="Basic and acidic residues" evidence="1">
    <location>
        <begin position="287"/>
        <end position="299"/>
    </location>
</feature>
<dbReference type="GeneTree" id="ENSGT00400000022326"/>
<proteinExistence type="predicted"/>
<dbReference type="STRING" id="8010.ENSELUP00000006347"/>
<evidence type="ECO:0000256" key="1">
    <source>
        <dbReference type="SAM" id="MobiDB-lite"/>
    </source>
</evidence>